<sequence>MITAVQKPFEEIITMIQGYEKLLILGCGSCVTVCMVGGEKEVGILASTLRLAHKKQSRFMEIQEATITRQCDREFFDEVKDNIAWADAVLSLACGVGVQFCSEVFPGKRVLPALNTKFYGTTEQQGIWTERCGGCGTCVLADFGGICPIARCSKSLLNGPCGGSAHGKCEVDPDNIDCAWQLIYDRMTALGLLHKLEENYPIKDWSAGRDGGPGKIVREDMLL</sequence>
<dbReference type="InterPro" id="IPR022026">
    <property type="entry name" value="DUF5981"/>
</dbReference>
<accession>A0A081C8G2</accession>
<keyword evidence="3" id="KW-1185">Reference proteome</keyword>
<name>A0A081C8G2_VECG1</name>
<dbReference type="STRING" id="1499967.U27_00765"/>
<proteinExistence type="predicted"/>
<reference evidence="2" key="1">
    <citation type="journal article" date="2015" name="PeerJ">
        <title>First genomic representation of candidate bacterial phylum KSB3 points to enhanced environmental sensing as a trigger of wastewater bulking.</title>
        <authorList>
            <person name="Sekiguchi Y."/>
            <person name="Ohashi A."/>
            <person name="Parks D.H."/>
            <person name="Yamauchi T."/>
            <person name="Tyson G.W."/>
            <person name="Hugenholtz P."/>
        </authorList>
    </citation>
    <scope>NUCLEOTIDE SEQUENCE [LARGE SCALE GENOMIC DNA]</scope>
</reference>
<dbReference type="eggNOG" id="COG4656">
    <property type="taxonomic scope" value="Bacteria"/>
</dbReference>
<dbReference type="EMBL" id="DF820475">
    <property type="protein sequence ID" value="GAK60867.1"/>
    <property type="molecule type" value="Genomic_DNA"/>
</dbReference>
<dbReference type="Proteomes" id="UP000030661">
    <property type="component" value="Unassembled WGS sequence"/>
</dbReference>
<gene>
    <name evidence="2" type="ORF">U27_00765</name>
</gene>
<evidence type="ECO:0000313" key="2">
    <source>
        <dbReference type="EMBL" id="GAK60867.1"/>
    </source>
</evidence>
<dbReference type="AlphaFoldDB" id="A0A081C8G2"/>
<organism evidence="2">
    <name type="scientific">Vecturithrix granuli</name>
    <dbReference type="NCBI Taxonomy" id="1499967"/>
    <lineage>
        <taxon>Bacteria</taxon>
        <taxon>Candidatus Moduliflexota</taxon>
        <taxon>Candidatus Vecturitrichia</taxon>
        <taxon>Candidatus Vecturitrichales</taxon>
        <taxon>Candidatus Vecturitrichaceae</taxon>
        <taxon>Candidatus Vecturithrix</taxon>
    </lineage>
</organism>
<dbReference type="Pfam" id="PF12225">
    <property type="entry name" value="DUF5981"/>
    <property type="match status" value="1"/>
</dbReference>
<evidence type="ECO:0000313" key="3">
    <source>
        <dbReference type="Proteomes" id="UP000030661"/>
    </source>
</evidence>
<feature type="domain" description="Methylene-tetrahydrofolate reductase C-terminal-like" evidence="1">
    <location>
        <begin position="112"/>
        <end position="206"/>
    </location>
</feature>
<dbReference type="HOGENOM" id="CLU_107569_0_0_0"/>
<protein>
    <recommendedName>
        <fullName evidence="1">Methylene-tetrahydrofolate reductase C-terminal-like domain-containing protein</fullName>
    </recommendedName>
</protein>
<evidence type="ECO:0000259" key="1">
    <source>
        <dbReference type="Pfam" id="PF12225"/>
    </source>
</evidence>